<keyword evidence="2" id="KW-1160">Virus entry into host cell</keyword>
<dbReference type="InterPro" id="IPR006944">
    <property type="entry name" value="Phage/GTA_portal"/>
</dbReference>
<dbReference type="Pfam" id="PF04860">
    <property type="entry name" value="Phage_portal"/>
    <property type="match status" value="1"/>
</dbReference>
<evidence type="ECO:0000313" key="4">
    <source>
        <dbReference type="EMBL" id="CAB4161945.1"/>
    </source>
</evidence>
<dbReference type="Gene3D" id="3.40.140.120">
    <property type="match status" value="1"/>
</dbReference>
<name>A0A6J5NY97_9CAUD</name>
<sequence length="383" mass="42441">MGLLSALGINNKKESVQAQYAPAIMDTAYGYGSFTTGVGNFPGGLDRNYAMQVPAVSRCRNLIAGVVSYLPLKLYKKSNGEVLGSPLWLEQPDYRQPRSVTLSWTVDSLLFYGVAYWRVTSQYADDGRPSGFEWVANNRVTFTTNKFGTEVSQYYVDGVEVAASGIGSLVTFQGLTQGVLQTASRTIQSALDIEKAAAVSAQTPMPSGYIKNTGADLPEQQVSGLLAQWKQSRLNRSTAYLTSTLSYETTGFSPKDMMYNEAQQYLCTQIARAMNVPAYYISADMNNSMTYQNIIDGRKEFVAYSLQPFICAIEDRLSMDDITPRGHVVKFAIEESFLRADTMKRLEAIEKMLQLGLIDVDDAKEMENMTPNGSEIEDDTYIQ</sequence>
<accession>A0A6J5NY97</accession>
<dbReference type="EMBL" id="LR796726">
    <property type="protein sequence ID" value="CAB4161945.1"/>
    <property type="molecule type" value="Genomic_DNA"/>
</dbReference>
<evidence type="ECO:0000256" key="1">
    <source>
        <dbReference type="ARBA" id="ARBA00022950"/>
    </source>
</evidence>
<keyword evidence="1" id="KW-1188">Viral release from host cell</keyword>
<keyword evidence="1" id="KW-0118">Viral capsid assembly</keyword>
<evidence type="ECO:0000256" key="2">
    <source>
        <dbReference type="ARBA" id="ARBA00023009"/>
    </source>
</evidence>
<organism evidence="4">
    <name type="scientific">uncultured Caudovirales phage</name>
    <dbReference type="NCBI Taxonomy" id="2100421"/>
    <lineage>
        <taxon>Viruses</taxon>
        <taxon>Duplodnaviria</taxon>
        <taxon>Heunggongvirae</taxon>
        <taxon>Uroviricota</taxon>
        <taxon>Caudoviricetes</taxon>
        <taxon>Peduoviridae</taxon>
        <taxon>Maltschvirus</taxon>
        <taxon>Maltschvirus maltsch</taxon>
    </lineage>
</organism>
<gene>
    <name evidence="4" type="ORF">UFOVP789_10</name>
</gene>
<reference evidence="4" key="1">
    <citation type="submission" date="2020-04" db="EMBL/GenBank/DDBJ databases">
        <authorList>
            <person name="Chiriac C."/>
            <person name="Salcher M."/>
            <person name="Ghai R."/>
            <person name="Kavagutti S V."/>
        </authorList>
    </citation>
    <scope>NUCLEOTIDE SEQUENCE</scope>
</reference>
<protein>
    <submittedName>
        <fullName evidence="4">Portal_HK97, phage portal protein, HK97 family</fullName>
    </submittedName>
</protein>
<evidence type="ECO:0000256" key="3">
    <source>
        <dbReference type="ARBA" id="ARBA00023219"/>
    </source>
</evidence>
<keyword evidence="2" id="KW-1171">Viral genome ejection through host cell envelope</keyword>
<dbReference type="Gene3D" id="1.20.1270.210">
    <property type="match status" value="1"/>
</dbReference>
<proteinExistence type="predicted"/>
<keyword evidence="3" id="KW-0231">Viral genome packaging</keyword>
<keyword evidence="2" id="KW-1162">Viral penetration into host cytoplasm</keyword>
<dbReference type="Gene3D" id="3.30.1120.70">
    <property type="match status" value="1"/>
</dbReference>